<reference evidence="2 3" key="1">
    <citation type="submission" date="2024-09" db="EMBL/GenBank/DDBJ databases">
        <authorList>
            <person name="Zhang Z.-H."/>
        </authorList>
    </citation>
    <scope>NUCLEOTIDE SEQUENCE [LARGE SCALE GENOMIC DNA]</scope>
    <source>
        <strain evidence="2 3">HHTR114</strain>
    </source>
</reference>
<evidence type="ECO:0000256" key="1">
    <source>
        <dbReference type="SAM" id="Phobius"/>
    </source>
</evidence>
<evidence type="ECO:0000313" key="3">
    <source>
        <dbReference type="Proteomes" id="UP001596116"/>
    </source>
</evidence>
<sequence>MLLPPLTMLAESAFGASLWAAIALVVVLTLVCIIVAHGVYLWLERPLIGTVRTFISPRKT</sequence>
<proteinExistence type="predicted"/>
<feature type="transmembrane region" description="Helical" evidence="1">
    <location>
        <begin position="20"/>
        <end position="43"/>
    </location>
</feature>
<dbReference type="EMBL" id="JBHPON010000001">
    <property type="protein sequence ID" value="MFC6034829.1"/>
    <property type="molecule type" value="Genomic_DNA"/>
</dbReference>
<keyword evidence="1" id="KW-0472">Membrane</keyword>
<protein>
    <submittedName>
        <fullName evidence="2">Uncharacterized protein</fullName>
    </submittedName>
</protein>
<gene>
    <name evidence="2" type="ORF">ACFMB1_04690</name>
</gene>
<keyword evidence="3" id="KW-1185">Reference proteome</keyword>
<accession>A0ABW1KSH0</accession>
<organism evidence="2 3">
    <name type="scientific">Hyphococcus aureus</name>
    <dbReference type="NCBI Taxonomy" id="2666033"/>
    <lineage>
        <taxon>Bacteria</taxon>
        <taxon>Pseudomonadati</taxon>
        <taxon>Pseudomonadota</taxon>
        <taxon>Alphaproteobacteria</taxon>
        <taxon>Parvularculales</taxon>
        <taxon>Parvularculaceae</taxon>
        <taxon>Hyphococcus</taxon>
    </lineage>
</organism>
<keyword evidence="1" id="KW-0812">Transmembrane</keyword>
<dbReference type="RefSeq" id="WP_379879833.1">
    <property type="nucleotide sequence ID" value="NZ_JBHPON010000001.1"/>
</dbReference>
<name>A0ABW1KSH0_9PROT</name>
<keyword evidence="1" id="KW-1133">Transmembrane helix</keyword>
<evidence type="ECO:0000313" key="2">
    <source>
        <dbReference type="EMBL" id="MFC6034829.1"/>
    </source>
</evidence>
<dbReference type="Proteomes" id="UP001596116">
    <property type="component" value="Unassembled WGS sequence"/>
</dbReference>
<comment type="caution">
    <text evidence="2">The sequence shown here is derived from an EMBL/GenBank/DDBJ whole genome shotgun (WGS) entry which is preliminary data.</text>
</comment>